<evidence type="ECO:0000256" key="7">
    <source>
        <dbReference type="ARBA" id="ARBA00023049"/>
    </source>
</evidence>
<evidence type="ECO:0000313" key="12">
    <source>
        <dbReference type="Proteomes" id="UP000651271"/>
    </source>
</evidence>
<organism evidence="11 12">
    <name type="scientific">Sphingobacterium litopenaei</name>
    <dbReference type="NCBI Taxonomy" id="2763500"/>
    <lineage>
        <taxon>Bacteria</taxon>
        <taxon>Pseudomonadati</taxon>
        <taxon>Bacteroidota</taxon>
        <taxon>Sphingobacteriia</taxon>
        <taxon>Sphingobacteriales</taxon>
        <taxon>Sphingobacteriaceae</taxon>
        <taxon>Sphingobacterium</taxon>
    </lineage>
</organism>
<evidence type="ECO:0000313" key="11">
    <source>
        <dbReference type="EMBL" id="MBD1428875.1"/>
    </source>
</evidence>
<accession>A0ABR7YC52</accession>
<name>A0ABR7YC52_9SPHI</name>
<evidence type="ECO:0000256" key="1">
    <source>
        <dbReference type="ARBA" id="ARBA00001947"/>
    </source>
</evidence>
<evidence type="ECO:0000259" key="10">
    <source>
        <dbReference type="Pfam" id="PF05193"/>
    </source>
</evidence>
<evidence type="ECO:0000256" key="5">
    <source>
        <dbReference type="ARBA" id="ARBA00022801"/>
    </source>
</evidence>
<feature type="domain" description="Peptidase M16 C-terminal" evidence="10">
    <location>
        <begin position="684"/>
        <end position="852"/>
    </location>
</feature>
<dbReference type="Pfam" id="PF05193">
    <property type="entry name" value="Peptidase_M16_C"/>
    <property type="match status" value="2"/>
</dbReference>
<feature type="domain" description="Peptidase M16 C-terminal" evidence="10">
    <location>
        <begin position="195"/>
        <end position="375"/>
    </location>
</feature>
<evidence type="ECO:0000256" key="4">
    <source>
        <dbReference type="ARBA" id="ARBA00022723"/>
    </source>
</evidence>
<dbReference type="PANTHER" id="PTHR43690:SF17">
    <property type="entry name" value="PROTEIN YHJJ"/>
    <property type="match status" value="1"/>
</dbReference>
<proteinExistence type="inferred from homology"/>
<keyword evidence="4" id="KW-0479">Metal-binding</keyword>
<evidence type="ECO:0000256" key="2">
    <source>
        <dbReference type="ARBA" id="ARBA00007261"/>
    </source>
</evidence>
<keyword evidence="6" id="KW-0862">Zinc</keyword>
<dbReference type="SUPFAM" id="SSF63411">
    <property type="entry name" value="LuxS/MPP-like metallohydrolase"/>
    <property type="match status" value="3"/>
</dbReference>
<gene>
    <name evidence="11" type="ORF">H8B04_04710</name>
</gene>
<protein>
    <submittedName>
        <fullName evidence="11">Insulinase family protein</fullName>
    </submittedName>
</protein>
<comment type="caution">
    <text evidence="11">The sequence shown here is derived from an EMBL/GenBank/DDBJ whole genome shotgun (WGS) entry which is preliminary data.</text>
</comment>
<reference evidence="11 12" key="1">
    <citation type="submission" date="2020-08" db="EMBL/GenBank/DDBJ databases">
        <title>Sphingobacterium sp. DN04309 isolated from aquaculture water.</title>
        <authorList>
            <person name="Zhang M."/>
        </authorList>
    </citation>
    <scope>NUCLEOTIDE SEQUENCE [LARGE SCALE GENOMIC DNA]</scope>
    <source>
        <strain evidence="11 12">DN04309</strain>
    </source>
</reference>
<comment type="cofactor">
    <cofactor evidence="1">
        <name>Zn(2+)</name>
        <dbReference type="ChEBI" id="CHEBI:29105"/>
    </cofactor>
</comment>
<dbReference type="InterPro" id="IPR011249">
    <property type="entry name" value="Metalloenz_LuxS/M16"/>
</dbReference>
<dbReference type="EMBL" id="JACOIJ010000006">
    <property type="protein sequence ID" value="MBD1428875.1"/>
    <property type="molecule type" value="Genomic_DNA"/>
</dbReference>
<dbReference type="InterPro" id="IPR001431">
    <property type="entry name" value="Pept_M16_Zn_BS"/>
</dbReference>
<evidence type="ECO:0000256" key="8">
    <source>
        <dbReference type="RuleBase" id="RU004447"/>
    </source>
</evidence>
<feature type="domain" description="Peptidase M16 N-terminal" evidence="9">
    <location>
        <begin position="36"/>
        <end position="159"/>
    </location>
</feature>
<keyword evidence="12" id="KW-1185">Reference proteome</keyword>
<dbReference type="InterPro" id="IPR011765">
    <property type="entry name" value="Pept_M16_N"/>
</dbReference>
<dbReference type="Pfam" id="PF00675">
    <property type="entry name" value="Peptidase_M16"/>
    <property type="match status" value="1"/>
</dbReference>
<dbReference type="PROSITE" id="PS00143">
    <property type="entry name" value="INSULINASE"/>
    <property type="match status" value="1"/>
</dbReference>
<dbReference type="InterPro" id="IPR050626">
    <property type="entry name" value="Peptidase_M16"/>
</dbReference>
<comment type="similarity">
    <text evidence="2 8">Belongs to the peptidase M16 family.</text>
</comment>
<keyword evidence="5" id="KW-0378">Hydrolase</keyword>
<keyword evidence="3" id="KW-0645">Protease</keyword>
<evidence type="ECO:0000259" key="9">
    <source>
        <dbReference type="Pfam" id="PF00675"/>
    </source>
</evidence>
<sequence>MALGFLMAWSGLTAQPLKQDARLVSGVLKNGFKYYIYPNTASKEQTALQLFVNAGSLQENENQLGLAHFVEHMAFNGSKNYPKNEVITYLESLGVKFGADLNAHTSYDETVYKITLETKTEENLYKALDIVYDWAYNLSFDPEEIEKERGIIIEEWRTKQGASARMSDQTLPLIFYNSRYANRKPIGTLEILRSFSRPTILDFYNTWYRPDLMGIAIITNQDVKKTEKVVKKLFSKRKKNSKAPARERYALAIHKDTLVKIYTDKEATSIDFSYITKLPAMSALRTEQDLEKRLVRSSSNSLIQKRLEKIAQKQLHYKSSSISFSDLLLNNGLSIGGATLYDDNINRGIQEFLVEKERILKYGFNSSEIADYKKQVLSQMKRAEASESNLNTSMLLGQLKDHFFNGDVLMDKIDKRNKSYAIVEKLDSLTILNHIRSYFEEGNTVVLLSAPERVAKDLPTESELKTMFAVAKNAPLEKWQEKQNIPTQLLSKQPLAGKVVRKSTIAGINVEKWELSNGATLYIKPSTERRNHIQLTGFREGGFLALDTAQFVNGVFVKNVLAVSGAGEFDRHSLTKFLNGNTASASFIISSHREGLSASAYMKDAQTMFELLHLKWTDPRVDTAMFDVIKKKAIDAAKNKQYSVTSAYSDQISKAIGSDATESEELPADRIESQLTADGIVPVFKERFGSAKDFNFVIIGDFNMDTLQNFVEKYMASIPGGEYKAQQRVPNYSNVENKDILLYAGEADKATVNLFFQTTDYTYDYPQILLQDLAENIIKVKLRKNLREEQSGVYGVGMSISATSEPITLLRSRINFTCEPQRKDFLIEQAFVELNKIAKDPAYFEKELKDAKLAMLQDYNKQFDKNSYWSAELRNHIYFGFKSWDYFTKYNSMLDALTAKDVSHFVENKILKAKKIKAVLMPEKSKN</sequence>
<keyword evidence="7" id="KW-0482">Metalloprotease</keyword>
<evidence type="ECO:0000256" key="6">
    <source>
        <dbReference type="ARBA" id="ARBA00022833"/>
    </source>
</evidence>
<dbReference type="PANTHER" id="PTHR43690">
    <property type="entry name" value="NARDILYSIN"/>
    <property type="match status" value="1"/>
</dbReference>
<evidence type="ECO:0000256" key="3">
    <source>
        <dbReference type="ARBA" id="ARBA00022670"/>
    </source>
</evidence>
<dbReference type="Gene3D" id="3.30.830.10">
    <property type="entry name" value="Metalloenzyme, LuxS/M16 peptidase-like"/>
    <property type="match status" value="4"/>
</dbReference>
<dbReference type="InterPro" id="IPR007863">
    <property type="entry name" value="Peptidase_M16_C"/>
</dbReference>
<dbReference type="Proteomes" id="UP000651271">
    <property type="component" value="Unassembled WGS sequence"/>
</dbReference>